<dbReference type="Proteomes" id="UP001461341">
    <property type="component" value="Chromosome"/>
</dbReference>
<reference evidence="2 3" key="1">
    <citation type="submission" date="2023-03" db="EMBL/GenBank/DDBJ databases">
        <title>Novel Species.</title>
        <authorList>
            <person name="Ma S."/>
        </authorList>
    </citation>
    <scope>NUCLEOTIDE SEQUENCE [LARGE SCALE GENOMIC DNA]</scope>
    <source>
        <strain evidence="2 3">B11</strain>
    </source>
</reference>
<dbReference type="RefSeq" id="WP_369017617.1">
    <property type="nucleotide sequence ID" value="NZ_CP121689.1"/>
</dbReference>
<evidence type="ECO:0000313" key="2">
    <source>
        <dbReference type="EMBL" id="WZL75470.1"/>
    </source>
</evidence>
<dbReference type="EMBL" id="CP121689">
    <property type="protein sequence ID" value="WZL75470.1"/>
    <property type="molecule type" value="Genomic_DNA"/>
</dbReference>
<feature type="region of interest" description="Disordered" evidence="1">
    <location>
        <begin position="29"/>
        <end position="68"/>
    </location>
</feature>
<keyword evidence="3" id="KW-1185">Reference proteome</keyword>
<accession>A0ABZ2Y8X9</accession>
<proteinExistence type="predicted"/>
<name>A0ABZ2Y8X9_9BACT</name>
<feature type="compositionally biased region" description="Basic and acidic residues" evidence="1">
    <location>
        <begin position="50"/>
        <end position="61"/>
    </location>
</feature>
<evidence type="ECO:0000313" key="3">
    <source>
        <dbReference type="Proteomes" id="UP001461341"/>
    </source>
</evidence>
<gene>
    <name evidence="2" type="ORF">QBE54_07695</name>
</gene>
<protein>
    <submittedName>
        <fullName evidence="2">Uncharacterized protein</fullName>
    </submittedName>
</protein>
<organism evidence="2 3">
    <name type="scientific">Thermatribacter velox</name>
    <dbReference type="NCBI Taxonomy" id="3039681"/>
    <lineage>
        <taxon>Bacteria</taxon>
        <taxon>Pseudomonadati</taxon>
        <taxon>Atribacterota</taxon>
        <taxon>Atribacteria</taxon>
        <taxon>Atribacterales</taxon>
        <taxon>Thermatribacteraceae</taxon>
        <taxon>Thermatribacter</taxon>
    </lineage>
</organism>
<sequence length="68" mass="7977">MSYLRAMKFNQQSVRSFYLRTHKQKLPAFTVSSENHPERKGKRKGGVARSLREYTGYEKSSEFSTFNP</sequence>
<evidence type="ECO:0000256" key="1">
    <source>
        <dbReference type="SAM" id="MobiDB-lite"/>
    </source>
</evidence>